<dbReference type="PANTHER" id="PTHR31375">
    <property type="match status" value="1"/>
</dbReference>
<dbReference type="Gene3D" id="2.160.20.10">
    <property type="entry name" value="Single-stranded right-handed beta-helix, Pectin lyase-like"/>
    <property type="match status" value="1"/>
</dbReference>
<evidence type="ECO:0000313" key="11">
    <source>
        <dbReference type="Proteomes" id="UP001159364"/>
    </source>
</evidence>
<dbReference type="SMART" id="SM00710">
    <property type="entry name" value="PbH1"/>
    <property type="match status" value="3"/>
</dbReference>
<keyword evidence="6 9" id="KW-0326">Glycosidase</keyword>
<evidence type="ECO:0000256" key="6">
    <source>
        <dbReference type="ARBA" id="ARBA00023295"/>
    </source>
</evidence>
<evidence type="ECO:0000256" key="9">
    <source>
        <dbReference type="RuleBase" id="RU361169"/>
    </source>
</evidence>
<evidence type="ECO:0000256" key="3">
    <source>
        <dbReference type="ARBA" id="ARBA00022512"/>
    </source>
</evidence>
<dbReference type="GO" id="GO:0005975">
    <property type="term" value="P:carbohydrate metabolic process"/>
    <property type="evidence" value="ECO:0007669"/>
    <property type="project" value="InterPro"/>
</dbReference>
<dbReference type="GO" id="GO:0004650">
    <property type="term" value="F:polygalacturonase activity"/>
    <property type="evidence" value="ECO:0007669"/>
    <property type="project" value="InterPro"/>
</dbReference>
<evidence type="ECO:0008006" key="12">
    <source>
        <dbReference type="Google" id="ProtNLM"/>
    </source>
</evidence>
<keyword evidence="11" id="KW-1185">Reference proteome</keyword>
<organism evidence="10 11">
    <name type="scientific">Erythroxylum novogranatense</name>
    <dbReference type="NCBI Taxonomy" id="1862640"/>
    <lineage>
        <taxon>Eukaryota</taxon>
        <taxon>Viridiplantae</taxon>
        <taxon>Streptophyta</taxon>
        <taxon>Embryophyta</taxon>
        <taxon>Tracheophyta</taxon>
        <taxon>Spermatophyta</taxon>
        <taxon>Magnoliopsida</taxon>
        <taxon>eudicotyledons</taxon>
        <taxon>Gunneridae</taxon>
        <taxon>Pentapetalae</taxon>
        <taxon>rosids</taxon>
        <taxon>fabids</taxon>
        <taxon>Malpighiales</taxon>
        <taxon>Erythroxylaceae</taxon>
        <taxon>Erythroxylum</taxon>
    </lineage>
</organism>
<evidence type="ECO:0000313" key="10">
    <source>
        <dbReference type="EMBL" id="KAJ8749747.1"/>
    </source>
</evidence>
<keyword evidence="7" id="KW-0961">Cell wall biogenesis/degradation</keyword>
<dbReference type="InterPro" id="IPR006626">
    <property type="entry name" value="PbH1"/>
</dbReference>
<dbReference type="Pfam" id="PF00295">
    <property type="entry name" value="Glyco_hydro_28"/>
    <property type="match status" value="1"/>
</dbReference>
<comment type="caution">
    <text evidence="10">The sequence shown here is derived from an EMBL/GenBank/DDBJ whole genome shotgun (WGS) entry which is preliminary data.</text>
</comment>
<dbReference type="EMBL" id="JAIWQS010000011">
    <property type="protein sequence ID" value="KAJ8749747.1"/>
    <property type="molecule type" value="Genomic_DNA"/>
</dbReference>
<accession>A0AAV8SC74</accession>
<evidence type="ECO:0000256" key="8">
    <source>
        <dbReference type="PROSITE-ProRule" id="PRU10052"/>
    </source>
</evidence>
<keyword evidence="5 9" id="KW-0378">Hydrolase</keyword>
<dbReference type="PROSITE" id="PS00502">
    <property type="entry name" value="POLYGALACTURONASE"/>
    <property type="match status" value="1"/>
</dbReference>
<evidence type="ECO:0000256" key="7">
    <source>
        <dbReference type="ARBA" id="ARBA00023316"/>
    </source>
</evidence>
<sequence length="382" mass="40946">MPFYYKLFDNILLGYITTSSNCRPLNVLEFGATGDGNTDDTQAFEVAWKAVCQGTNSNTLTIPQGKTFLLKSVNFNGPCQSQYINIKLQGSVVAPNNMSQLQELVWIQFSRINGLTVDGKGLINGRGDIWWEVCKKAIIFSECNGLQLSHLNLMNAPFHFIKIYGCENSVISNLRISAPRDSPNTDGINIGSSKNITILDSQIATGDDCISILPGSSAVNISGITCGPGHGISIGSIGHDGETGEVEEVYITHSTFTAVTSGARIKTWQGGKGSVRKISYEYITLVNSSTPIVLDQFYCPEGNCPNKTEAVAISDITFASFHGTSPSPIPIELMCSQSIGCTNLVLNNIKISSSVAGQDLTSNTFNAHGTASDTVPSVTLLH</sequence>
<comment type="similarity">
    <text evidence="2 9">Belongs to the glycosyl hydrolase 28 family.</text>
</comment>
<proteinExistence type="inferred from homology"/>
<feature type="active site" evidence="8">
    <location>
        <position position="230"/>
    </location>
</feature>
<dbReference type="InterPro" id="IPR011050">
    <property type="entry name" value="Pectin_lyase_fold/virulence"/>
</dbReference>
<dbReference type="InterPro" id="IPR012334">
    <property type="entry name" value="Pectin_lyas_fold"/>
</dbReference>
<evidence type="ECO:0000256" key="1">
    <source>
        <dbReference type="ARBA" id="ARBA00004191"/>
    </source>
</evidence>
<keyword evidence="4" id="KW-0964">Secreted</keyword>
<reference evidence="10 11" key="1">
    <citation type="submission" date="2021-09" db="EMBL/GenBank/DDBJ databases">
        <title>Genomic insights and catalytic innovation underlie evolution of tropane alkaloids biosynthesis.</title>
        <authorList>
            <person name="Wang Y.-J."/>
            <person name="Tian T."/>
            <person name="Huang J.-P."/>
            <person name="Huang S.-X."/>
        </authorList>
    </citation>
    <scope>NUCLEOTIDE SEQUENCE [LARGE SCALE GENOMIC DNA]</scope>
    <source>
        <strain evidence="10">KIB-2018</strain>
        <tissue evidence="10">Leaf</tissue>
    </source>
</reference>
<evidence type="ECO:0000256" key="5">
    <source>
        <dbReference type="ARBA" id="ARBA00022801"/>
    </source>
</evidence>
<dbReference type="InterPro" id="IPR000743">
    <property type="entry name" value="Glyco_hydro_28"/>
</dbReference>
<dbReference type="GO" id="GO:0071555">
    <property type="term" value="P:cell wall organization"/>
    <property type="evidence" value="ECO:0007669"/>
    <property type="project" value="UniProtKB-KW"/>
</dbReference>
<dbReference type="Proteomes" id="UP001159364">
    <property type="component" value="Linkage Group LG11"/>
</dbReference>
<evidence type="ECO:0000256" key="2">
    <source>
        <dbReference type="ARBA" id="ARBA00008834"/>
    </source>
</evidence>
<name>A0AAV8SC74_9ROSI</name>
<gene>
    <name evidence="10" type="ORF">K2173_012298</name>
</gene>
<evidence type="ECO:0000256" key="4">
    <source>
        <dbReference type="ARBA" id="ARBA00022525"/>
    </source>
</evidence>
<keyword evidence="3" id="KW-0134">Cell wall</keyword>
<dbReference type="AlphaFoldDB" id="A0AAV8SC74"/>
<dbReference type="SUPFAM" id="SSF51126">
    <property type="entry name" value="Pectin lyase-like"/>
    <property type="match status" value="1"/>
</dbReference>
<comment type="subcellular location">
    <subcellularLocation>
        <location evidence="1">Secreted</location>
        <location evidence="1">Cell wall</location>
    </subcellularLocation>
</comment>
<protein>
    <recommendedName>
        <fullName evidence="12">Polygalacturonase</fullName>
    </recommendedName>
</protein>